<gene>
    <name evidence="1" type="ORF">MPAN_011670</name>
</gene>
<accession>A0A7U9THQ0</accession>
<dbReference type="PROSITE" id="PS00198">
    <property type="entry name" value="4FE4S_FER_1"/>
    <property type="match status" value="1"/>
</dbReference>
<keyword evidence="2" id="KW-1185">Reference proteome</keyword>
<evidence type="ECO:0000313" key="2">
    <source>
        <dbReference type="Proteomes" id="UP000620133"/>
    </source>
</evidence>
<evidence type="ECO:0000313" key="1">
    <source>
        <dbReference type="EMBL" id="BCR36274.1"/>
    </source>
</evidence>
<dbReference type="PROSITE" id="PS51379">
    <property type="entry name" value="4FE4S_FER_2"/>
    <property type="match status" value="1"/>
</dbReference>
<sequence length="157" mass="17417">MLDKTGVPTKDLILSKFFDEKTLFKPKAIIECYEEIPCNPCSTSCPFDAIYIGQNINDVPVLDVDLCTGCGICVTSCPGLAIMVAQIKNNKAIFKIAYELNPKPKVGDILKGMNRSGEEICKCEVLKVKMNKNQDQTALIEVSVPVEFLHEFITVRI</sequence>
<dbReference type="AlphaFoldDB" id="A0A7U9THQ0"/>
<name>A0A7U9THQ0_9MOLU</name>
<dbReference type="KEGG" id="manr:MPAN_011670"/>
<dbReference type="SUPFAM" id="SSF54862">
    <property type="entry name" value="4Fe-4S ferredoxins"/>
    <property type="match status" value="1"/>
</dbReference>
<dbReference type="EMBL" id="AP024412">
    <property type="protein sequence ID" value="BCR36274.1"/>
    <property type="molecule type" value="Genomic_DNA"/>
</dbReference>
<dbReference type="Proteomes" id="UP000620133">
    <property type="component" value="Chromosome"/>
</dbReference>
<protein>
    <submittedName>
        <fullName evidence="1">4Fe-4S ferredoxin</fullName>
    </submittedName>
</protein>
<organism evidence="1 2">
    <name type="scientific">Mariniplasma anaerobium</name>
    <dbReference type="NCBI Taxonomy" id="2735436"/>
    <lineage>
        <taxon>Bacteria</taxon>
        <taxon>Bacillati</taxon>
        <taxon>Mycoplasmatota</taxon>
        <taxon>Mollicutes</taxon>
        <taxon>Acholeplasmatales</taxon>
        <taxon>Acholeplasmataceae</taxon>
        <taxon>Mariniplasma</taxon>
    </lineage>
</organism>
<reference evidence="1" key="1">
    <citation type="submission" date="2021-01" db="EMBL/GenBank/DDBJ databases">
        <title>Draft genome sequence of Acholeplasmataceae bacterium strain Mahy22.</title>
        <authorList>
            <person name="Watanabe M."/>
            <person name="Kojima H."/>
            <person name="Fukui M."/>
        </authorList>
    </citation>
    <scope>NUCLEOTIDE SEQUENCE</scope>
    <source>
        <strain evidence="1">Mahy22</strain>
    </source>
</reference>
<dbReference type="RefSeq" id="WP_176238907.1">
    <property type="nucleotide sequence ID" value="NZ_AP024412.1"/>
</dbReference>
<dbReference type="InterPro" id="IPR017900">
    <property type="entry name" value="4Fe4S_Fe_S_CS"/>
</dbReference>
<dbReference type="Pfam" id="PF00037">
    <property type="entry name" value="Fer4"/>
    <property type="match status" value="1"/>
</dbReference>
<dbReference type="Gene3D" id="3.30.70.20">
    <property type="match status" value="1"/>
</dbReference>
<dbReference type="InterPro" id="IPR017896">
    <property type="entry name" value="4Fe4S_Fe-S-bd"/>
</dbReference>
<proteinExistence type="predicted"/>